<keyword evidence="3 8" id="KW-0808">Transferase</keyword>
<dbReference type="RefSeq" id="WP_008039585.1">
    <property type="nucleotide sequence ID" value="NZ_JH725147.1"/>
</dbReference>
<dbReference type="InterPro" id="IPR029028">
    <property type="entry name" value="Alpha/beta_knot_MTases"/>
</dbReference>
<dbReference type="GO" id="GO:0002128">
    <property type="term" value="P:tRNA nucleoside ribose methylation"/>
    <property type="evidence" value="ECO:0007669"/>
    <property type="project" value="TreeGrafter"/>
</dbReference>
<dbReference type="EC" id="2.1.1.200" evidence="5"/>
<comment type="caution">
    <text evidence="8">The sequence shown here is derived from an EMBL/GenBank/DDBJ whole genome shotgun (WGS) entry which is preliminary data.</text>
</comment>
<keyword evidence="5" id="KW-0963">Cytoplasm</keyword>
<keyword evidence="4 5" id="KW-0949">S-adenosyl-L-methionine</keyword>
<dbReference type="InterPro" id="IPR004384">
    <property type="entry name" value="RNA_MeTrfase_TrmJ/LasT"/>
</dbReference>
<comment type="function">
    <text evidence="5">Catalyzes the formation of 2'O-methylated cytidine (Cm32) or 2'O-methylated uridine (Um32) at position 32 in tRNA.</text>
</comment>
<dbReference type="GO" id="GO:0003723">
    <property type="term" value="F:RNA binding"/>
    <property type="evidence" value="ECO:0007669"/>
    <property type="project" value="InterPro"/>
</dbReference>
<keyword evidence="2 5" id="KW-0489">Methyltransferase</keyword>
<dbReference type="PANTHER" id="PTHR42786">
    <property type="entry name" value="TRNA/RRNA METHYLTRANSFERASE"/>
    <property type="match status" value="1"/>
</dbReference>
<reference evidence="8 9" key="1">
    <citation type="submission" date="2012-03" db="EMBL/GenBank/DDBJ databases">
        <title>The Genome Sequence of Bartonella tamiae Th239.</title>
        <authorList>
            <consortium name="The Broad Institute Genome Sequencing Platform"/>
            <consortium name="The Broad Institute Genome Sequencing Center for Infectious Disease"/>
            <person name="Feldgarden M."/>
            <person name="Kirby J."/>
            <person name="Kosoy M."/>
            <person name="Birtles R."/>
            <person name="Probert W.S."/>
            <person name="Chiaraviglio L."/>
            <person name="Young S.K."/>
            <person name="Zeng Q."/>
            <person name="Gargeya S."/>
            <person name="Fitzgerald M."/>
            <person name="Haas B."/>
            <person name="Abouelleil A."/>
            <person name="Alvarado L."/>
            <person name="Arachchi H.M."/>
            <person name="Berlin A."/>
            <person name="Chapman S.B."/>
            <person name="Gearin G."/>
            <person name="Goldberg J."/>
            <person name="Griggs A."/>
            <person name="Gujja S."/>
            <person name="Hansen M."/>
            <person name="Heiman D."/>
            <person name="Howarth C."/>
            <person name="Larimer J."/>
            <person name="Lui A."/>
            <person name="MacDonald P.J.P."/>
            <person name="McCowen C."/>
            <person name="Montmayeur A."/>
            <person name="Murphy C."/>
            <person name="Neiman D."/>
            <person name="Pearson M."/>
            <person name="Priest M."/>
            <person name="Roberts A."/>
            <person name="Saif S."/>
            <person name="Shea T."/>
            <person name="Sisk P."/>
            <person name="Stolte C."/>
            <person name="Sykes S."/>
            <person name="Wortman J."/>
            <person name="Nusbaum C."/>
            <person name="Birren B."/>
        </authorList>
    </citation>
    <scope>NUCLEOTIDE SEQUENCE [LARGE SCALE GENOMIC DNA]</scope>
    <source>
        <strain evidence="8 9">Th239</strain>
    </source>
</reference>
<keyword evidence="5" id="KW-0819">tRNA processing</keyword>
<dbReference type="OrthoDB" id="9806346at2"/>
<comment type="subunit">
    <text evidence="5">Homodimer.</text>
</comment>
<dbReference type="GO" id="GO:0160206">
    <property type="term" value="F:tRNA (cytidine(32)/uridine(32)-2'-O)-methyltransferase activity"/>
    <property type="evidence" value="ECO:0007669"/>
    <property type="project" value="UniProtKB-EC"/>
</dbReference>
<dbReference type="PANTHER" id="PTHR42786:SF7">
    <property type="entry name" value="TRNA_RRNA METHYLTRANSFERASE SPOU TYPE DOMAIN-CONTAINING PROTEIN"/>
    <property type="match status" value="1"/>
</dbReference>
<dbReference type="NCBIfam" id="TIGR00050">
    <property type="entry name" value="rRNA_methyl_1"/>
    <property type="match status" value="1"/>
</dbReference>
<evidence type="ECO:0000259" key="7">
    <source>
        <dbReference type="Pfam" id="PF00588"/>
    </source>
</evidence>
<dbReference type="Proteomes" id="UP000008952">
    <property type="component" value="Unassembled WGS sequence"/>
</dbReference>
<evidence type="ECO:0000256" key="5">
    <source>
        <dbReference type="RuleBase" id="RU362024"/>
    </source>
</evidence>
<comment type="subcellular location">
    <subcellularLocation>
        <location evidence="5">Cytoplasm</location>
    </subcellularLocation>
</comment>
<evidence type="ECO:0000256" key="2">
    <source>
        <dbReference type="ARBA" id="ARBA00022603"/>
    </source>
</evidence>
<dbReference type="GO" id="GO:0005829">
    <property type="term" value="C:cytosol"/>
    <property type="evidence" value="ECO:0007669"/>
    <property type="project" value="TreeGrafter"/>
</dbReference>
<dbReference type="CDD" id="cd18093">
    <property type="entry name" value="SpoU-like_TrmJ"/>
    <property type="match status" value="1"/>
</dbReference>
<dbReference type="GO" id="GO:0106339">
    <property type="term" value="F:tRNA (cytidine(32)-2'-O)-methyltransferase activity"/>
    <property type="evidence" value="ECO:0007669"/>
    <property type="project" value="RHEA"/>
</dbReference>
<comment type="catalytic activity">
    <reaction evidence="5">
        <text>uridine(32) in tRNA + S-adenosyl-L-methionine = 2'-O-methyluridine(32) in tRNA + S-adenosyl-L-homocysteine + H(+)</text>
        <dbReference type="Rhea" id="RHEA:42936"/>
        <dbReference type="Rhea" id="RHEA-COMP:10107"/>
        <dbReference type="Rhea" id="RHEA-COMP:10290"/>
        <dbReference type="ChEBI" id="CHEBI:15378"/>
        <dbReference type="ChEBI" id="CHEBI:57856"/>
        <dbReference type="ChEBI" id="CHEBI:59789"/>
        <dbReference type="ChEBI" id="CHEBI:65315"/>
        <dbReference type="ChEBI" id="CHEBI:74478"/>
        <dbReference type="EC" id="2.1.1.200"/>
    </reaction>
</comment>
<evidence type="ECO:0000256" key="3">
    <source>
        <dbReference type="ARBA" id="ARBA00022679"/>
    </source>
</evidence>
<dbReference type="PIRSF" id="PIRSF004808">
    <property type="entry name" value="LasT"/>
    <property type="match status" value="1"/>
</dbReference>
<feature type="domain" description="tRNA/rRNA methyltransferase SpoU type" evidence="7">
    <location>
        <begin position="16"/>
        <end position="166"/>
    </location>
</feature>
<dbReference type="Gene3D" id="3.40.1280.10">
    <property type="match status" value="1"/>
</dbReference>
<dbReference type="STRING" id="1094558.ME5_01322"/>
<dbReference type="eggNOG" id="COG0565">
    <property type="taxonomic scope" value="Bacteria"/>
</dbReference>
<dbReference type="SUPFAM" id="SSF75217">
    <property type="entry name" value="alpha/beta knot"/>
    <property type="match status" value="1"/>
</dbReference>
<evidence type="ECO:0000256" key="6">
    <source>
        <dbReference type="SAM" id="MobiDB-lite"/>
    </source>
</evidence>
<dbReference type="AlphaFoldDB" id="J0QSC7"/>
<dbReference type="Pfam" id="PF00588">
    <property type="entry name" value="SpoU_methylase"/>
    <property type="match status" value="1"/>
</dbReference>
<accession>J0QSC7</accession>
<protein>
    <recommendedName>
        <fullName evidence="5">tRNA (cytidine/uridine-2'-O-)-methyltransferase TrmJ</fullName>
        <ecNumber evidence="5">2.1.1.200</ecNumber>
    </recommendedName>
    <alternativeName>
        <fullName evidence="5">tRNA (cytidine(32)/uridine(32)-2'-O)-methyltransferase</fullName>
    </alternativeName>
    <alternativeName>
        <fullName evidence="5">tRNA Cm32/Um32 methyltransferase</fullName>
    </alternativeName>
</protein>
<dbReference type="HOGENOM" id="CLU_056931_1_0_5"/>
<sequence>MAGTNKKQKNIENGPVIILVEPQLPENIGMVARAMANFGLSELRLVNPREKFPNAKATAAASKADHIIEKTKLYENLRDAISDMHYVFATTARERDSFKPVKSAVEAAHYLRLLAEKKQKTAILFGRERWGLKNEEISLADEIVTFPVNPAFASLNIAQAVLLMSYEWMKSGFDVASETVFRAPLMPTSQKETLHSFFNQIENALDIRGYFRPKERKKVMVENLRSVLTRAQFSEAEVRLLRGVISSLDHFSPKLPRGSGAPETRKRKIQHNNEHE</sequence>
<dbReference type="InterPro" id="IPR001537">
    <property type="entry name" value="SpoU_MeTrfase"/>
</dbReference>
<evidence type="ECO:0000256" key="1">
    <source>
        <dbReference type="ARBA" id="ARBA00007228"/>
    </source>
</evidence>
<evidence type="ECO:0000313" key="8">
    <source>
        <dbReference type="EMBL" id="EJF88771.1"/>
    </source>
</evidence>
<keyword evidence="9" id="KW-1185">Reference proteome</keyword>
<dbReference type="Gene3D" id="1.10.8.590">
    <property type="match status" value="1"/>
</dbReference>
<dbReference type="EMBL" id="AIMB01000008">
    <property type="protein sequence ID" value="EJF88771.1"/>
    <property type="molecule type" value="Genomic_DNA"/>
</dbReference>
<proteinExistence type="inferred from homology"/>
<feature type="region of interest" description="Disordered" evidence="6">
    <location>
        <begin position="253"/>
        <end position="276"/>
    </location>
</feature>
<dbReference type="InterPro" id="IPR029026">
    <property type="entry name" value="tRNA_m1G_MTases_N"/>
</dbReference>
<comment type="similarity">
    <text evidence="1">Belongs to the class IV-like SAM-binding methyltransferase superfamily. RNA methyltransferase TrmH family.</text>
</comment>
<evidence type="ECO:0000313" key="9">
    <source>
        <dbReference type="Proteomes" id="UP000008952"/>
    </source>
</evidence>
<dbReference type="PATRIC" id="fig|1094558.3.peg.1423"/>
<comment type="catalytic activity">
    <reaction evidence="5">
        <text>cytidine(32) in tRNA + S-adenosyl-L-methionine = 2'-O-methylcytidine(32) in tRNA + S-adenosyl-L-homocysteine + H(+)</text>
        <dbReference type="Rhea" id="RHEA:42932"/>
        <dbReference type="Rhea" id="RHEA-COMP:10288"/>
        <dbReference type="Rhea" id="RHEA-COMP:10289"/>
        <dbReference type="ChEBI" id="CHEBI:15378"/>
        <dbReference type="ChEBI" id="CHEBI:57856"/>
        <dbReference type="ChEBI" id="CHEBI:59789"/>
        <dbReference type="ChEBI" id="CHEBI:74495"/>
        <dbReference type="ChEBI" id="CHEBI:82748"/>
        <dbReference type="EC" id="2.1.1.200"/>
    </reaction>
</comment>
<name>J0QSC7_9HYPH</name>
<organism evidence="8 9">
    <name type="scientific">Bartonella tamiae Th239</name>
    <dbReference type="NCBI Taxonomy" id="1094558"/>
    <lineage>
        <taxon>Bacteria</taxon>
        <taxon>Pseudomonadati</taxon>
        <taxon>Pseudomonadota</taxon>
        <taxon>Alphaproteobacteria</taxon>
        <taxon>Hyphomicrobiales</taxon>
        <taxon>Bartonellaceae</taxon>
        <taxon>Bartonella</taxon>
    </lineage>
</organism>
<evidence type="ECO:0000256" key="4">
    <source>
        <dbReference type="ARBA" id="ARBA00022691"/>
    </source>
</evidence>
<gene>
    <name evidence="5" type="primary">trmJ</name>
    <name evidence="8" type="ORF">ME5_01322</name>
</gene>